<proteinExistence type="predicted"/>
<dbReference type="Proteomes" id="UP000239494">
    <property type="component" value="Unassembled WGS sequence"/>
</dbReference>
<accession>A0A2T0SPH7</accession>
<dbReference type="RefSeq" id="WP_106193834.1">
    <property type="nucleotide sequence ID" value="NZ_PVTF01000014.1"/>
</dbReference>
<name>A0A2T0SPH7_9PSEU</name>
<comment type="caution">
    <text evidence="1">The sequence shown here is derived from an EMBL/GenBank/DDBJ whole genome shotgun (WGS) entry which is preliminary data.</text>
</comment>
<reference evidence="1 2" key="1">
    <citation type="submission" date="2018-03" db="EMBL/GenBank/DDBJ databases">
        <title>Genomic Encyclopedia of Archaeal and Bacterial Type Strains, Phase II (KMG-II): from individual species to whole genera.</title>
        <authorList>
            <person name="Goeker M."/>
        </authorList>
    </citation>
    <scope>NUCLEOTIDE SEQUENCE [LARGE SCALE GENOMIC DNA]</scope>
    <source>
        <strain evidence="1 2">DSM 44720</strain>
    </source>
</reference>
<dbReference type="EMBL" id="PVTF01000014">
    <property type="protein sequence ID" value="PRY35319.1"/>
    <property type="molecule type" value="Genomic_DNA"/>
</dbReference>
<gene>
    <name evidence="1" type="ORF">CLV43_114237</name>
</gene>
<protein>
    <submittedName>
        <fullName evidence="1">Uncharacterized protein</fullName>
    </submittedName>
</protein>
<organism evidence="1 2">
    <name type="scientific">Umezawaea tangerina</name>
    <dbReference type="NCBI Taxonomy" id="84725"/>
    <lineage>
        <taxon>Bacteria</taxon>
        <taxon>Bacillati</taxon>
        <taxon>Actinomycetota</taxon>
        <taxon>Actinomycetes</taxon>
        <taxon>Pseudonocardiales</taxon>
        <taxon>Pseudonocardiaceae</taxon>
        <taxon>Umezawaea</taxon>
    </lineage>
</organism>
<evidence type="ECO:0000313" key="1">
    <source>
        <dbReference type="EMBL" id="PRY35319.1"/>
    </source>
</evidence>
<keyword evidence="2" id="KW-1185">Reference proteome</keyword>
<dbReference type="AlphaFoldDB" id="A0A2T0SPH7"/>
<evidence type="ECO:0000313" key="2">
    <source>
        <dbReference type="Proteomes" id="UP000239494"/>
    </source>
</evidence>
<sequence>MAKAIPWGGGPHREKGHLASRAVQVALGDLEGLGAAHRLGQDRTATVAVLDRELLARIAAVWGR</sequence>